<sequence length="235" mass="25622">MKKSLLNLALIGALLPATLMSHSVLAQDRPLLETTGVSQIQVEPDMAEIHVEVSLSESDAKAAKAASDKAVAAFIERLLKAGVAKESIAAANLNLQPEYVYLKDKAPELKGYRASRSVTVLVKQLDQLNPILDSALIGGINKVNQINLKSSKEAEMRKQARQAAIEDAKQKASELAAGFGEKLDGVWSIRYFDQGPVRPVMYKAAMMAEGAINQSYEYGQVTFSDRVEVSYKLRD</sequence>
<protein>
    <submittedName>
        <fullName evidence="1">Oxidative stress defense protein</fullName>
    </submittedName>
</protein>
<dbReference type="Gene3D" id="3.30.110.170">
    <property type="entry name" value="Protein of unknown function (DUF541), domain 1"/>
    <property type="match status" value="1"/>
</dbReference>
<dbReference type="Proteomes" id="UP000825078">
    <property type="component" value="Chromosome"/>
</dbReference>
<dbReference type="Gene3D" id="3.30.70.2970">
    <property type="entry name" value="Protein of unknown function (DUF541), domain 2"/>
    <property type="match status" value="1"/>
</dbReference>
<evidence type="ECO:0000313" key="2">
    <source>
        <dbReference type="Proteomes" id="UP000825078"/>
    </source>
</evidence>
<accession>A0A5N5TZF2</accession>
<dbReference type="PANTHER" id="PTHR34387:SF1">
    <property type="entry name" value="PERIPLASMIC IMMUNOGENIC PROTEIN"/>
    <property type="match status" value="1"/>
</dbReference>
<dbReference type="Pfam" id="PF04402">
    <property type="entry name" value="SIMPL"/>
    <property type="match status" value="1"/>
</dbReference>
<dbReference type="EMBL" id="AP024613">
    <property type="protein sequence ID" value="BCV46690.1"/>
    <property type="molecule type" value="Genomic_DNA"/>
</dbReference>
<evidence type="ECO:0000313" key="1">
    <source>
        <dbReference type="EMBL" id="BCV46690.1"/>
    </source>
</evidence>
<dbReference type="AlphaFoldDB" id="A0A5N5TZF2"/>
<organism evidence="1 2">
    <name type="scientific">Shewanella algae</name>
    <dbReference type="NCBI Taxonomy" id="38313"/>
    <lineage>
        <taxon>Bacteria</taxon>
        <taxon>Pseudomonadati</taxon>
        <taxon>Pseudomonadota</taxon>
        <taxon>Gammaproteobacteria</taxon>
        <taxon>Alteromonadales</taxon>
        <taxon>Shewanellaceae</taxon>
        <taxon>Shewanella</taxon>
    </lineage>
</organism>
<proteinExistence type="predicted"/>
<gene>
    <name evidence="1" type="primary">yggE</name>
    <name evidence="1" type="ORF">TUM17379_37080</name>
</gene>
<dbReference type="InterPro" id="IPR052022">
    <property type="entry name" value="26kDa_periplasmic_antigen"/>
</dbReference>
<dbReference type="PANTHER" id="PTHR34387">
    <property type="entry name" value="SLR1258 PROTEIN"/>
    <property type="match status" value="1"/>
</dbReference>
<dbReference type="NCBIfam" id="NF008299">
    <property type="entry name" value="PRK11087.1"/>
    <property type="match status" value="1"/>
</dbReference>
<dbReference type="GeneID" id="88622793"/>
<reference evidence="1" key="1">
    <citation type="submission" date="2021-05" db="EMBL/GenBank/DDBJ databases">
        <title>Molecular characterization for Shewanella algae harboring chromosomal blaOXA-55-like strains isolated from clinical and environment sample.</title>
        <authorList>
            <person name="Ohama Y."/>
            <person name="Aoki K."/>
            <person name="Harada S."/>
            <person name="Moriya K."/>
            <person name="Ishii Y."/>
            <person name="Tateda K."/>
        </authorList>
    </citation>
    <scope>NUCLEOTIDE SEQUENCE</scope>
    <source>
        <strain evidence="1">TUM17379</strain>
    </source>
</reference>
<dbReference type="InterPro" id="IPR007497">
    <property type="entry name" value="SIMPL/DUF541"/>
</dbReference>
<dbReference type="RefSeq" id="WP_025010213.1">
    <property type="nucleotide sequence ID" value="NZ_AP024612.1"/>
</dbReference>
<dbReference type="GO" id="GO:0006974">
    <property type="term" value="P:DNA damage response"/>
    <property type="evidence" value="ECO:0007669"/>
    <property type="project" value="TreeGrafter"/>
</dbReference>
<name>A0A5N5TZF2_9GAMM</name>